<gene>
    <name evidence="1" type="ORF">K450DRAFT_276039</name>
</gene>
<dbReference type="AlphaFoldDB" id="A0AAD5E1B0"/>
<comment type="caution">
    <text evidence="1">The sequence shown here is derived from an EMBL/GenBank/DDBJ whole genome shotgun (WGS) entry which is preliminary data.</text>
</comment>
<dbReference type="EMBL" id="MU621017">
    <property type="protein sequence ID" value="KAI8574974.1"/>
    <property type="molecule type" value="Genomic_DNA"/>
</dbReference>
<accession>A0AAD5E1B0</accession>
<name>A0AAD5E1B0_UMBRA</name>
<reference evidence="1" key="2">
    <citation type="journal article" date="2022" name="Proc. Natl. Acad. Sci. U.S.A.">
        <title>Diploid-dominant life cycles characterize the early evolution of Fungi.</title>
        <authorList>
            <person name="Amses K.R."/>
            <person name="Simmons D.R."/>
            <person name="Longcore J.E."/>
            <person name="Mondo S.J."/>
            <person name="Seto K."/>
            <person name="Jeronimo G.H."/>
            <person name="Bonds A.E."/>
            <person name="Quandt C.A."/>
            <person name="Davis W.J."/>
            <person name="Chang Y."/>
            <person name="Federici B.A."/>
            <person name="Kuo A."/>
            <person name="LaButti K."/>
            <person name="Pangilinan J."/>
            <person name="Andreopoulos W."/>
            <person name="Tritt A."/>
            <person name="Riley R."/>
            <person name="Hundley H."/>
            <person name="Johnson J."/>
            <person name="Lipzen A."/>
            <person name="Barry K."/>
            <person name="Lang B.F."/>
            <person name="Cuomo C.A."/>
            <person name="Buchler N.E."/>
            <person name="Grigoriev I.V."/>
            <person name="Spatafora J.W."/>
            <person name="Stajich J.E."/>
            <person name="James T.Y."/>
        </authorList>
    </citation>
    <scope>NUCLEOTIDE SEQUENCE</scope>
    <source>
        <strain evidence="1">AG</strain>
    </source>
</reference>
<dbReference type="GeneID" id="75918548"/>
<protein>
    <submittedName>
        <fullName evidence="1">Uncharacterized protein</fullName>
    </submittedName>
</protein>
<dbReference type="Proteomes" id="UP001206595">
    <property type="component" value="Unassembled WGS sequence"/>
</dbReference>
<evidence type="ECO:0000313" key="2">
    <source>
        <dbReference type="Proteomes" id="UP001206595"/>
    </source>
</evidence>
<proteinExistence type="predicted"/>
<dbReference type="RefSeq" id="XP_051439980.1">
    <property type="nucleotide sequence ID" value="XM_051593206.1"/>
</dbReference>
<sequence length="222" mass="25603">MYRPYNRTEHCHQDWIRRTIDLMIAEFEARSLNLQHSESWYMARLWTMIDRVFADVEDLEADEGIWGTKKLLEKGVKAAKTLKDMLNHLRHLVDNVVSSVRQLRTIGYILSGLSMELMITDSPMGYCCRITRSKLFSIPKSALQVRSKLHPLMSALISTKLLVVQVIDEVDNHGLNDVDLEESLAYSFQEEPSMTGSPNVKRLSFHVAISHLRNESEVAYHK</sequence>
<keyword evidence="2" id="KW-1185">Reference proteome</keyword>
<evidence type="ECO:0000313" key="1">
    <source>
        <dbReference type="EMBL" id="KAI8574974.1"/>
    </source>
</evidence>
<reference evidence="1" key="1">
    <citation type="submission" date="2021-06" db="EMBL/GenBank/DDBJ databases">
        <authorList>
            <consortium name="DOE Joint Genome Institute"/>
            <person name="Mondo S.J."/>
            <person name="Amses K.R."/>
            <person name="Simmons D.R."/>
            <person name="Longcore J.E."/>
            <person name="Seto K."/>
            <person name="Alves G.H."/>
            <person name="Bonds A.E."/>
            <person name="Quandt C.A."/>
            <person name="Davis W.J."/>
            <person name="Chang Y."/>
            <person name="Letcher P.M."/>
            <person name="Powell M.J."/>
            <person name="Kuo A."/>
            <person name="Labutti K."/>
            <person name="Pangilinan J."/>
            <person name="Andreopoulos W."/>
            <person name="Tritt A."/>
            <person name="Riley R."/>
            <person name="Hundley H."/>
            <person name="Johnson J."/>
            <person name="Lipzen A."/>
            <person name="Barry K."/>
            <person name="Berbee M.L."/>
            <person name="Buchler N.E."/>
            <person name="Grigoriev I.V."/>
            <person name="Spatafora J.W."/>
            <person name="Stajich J.E."/>
            <person name="James T.Y."/>
        </authorList>
    </citation>
    <scope>NUCLEOTIDE SEQUENCE</scope>
    <source>
        <strain evidence="1">AG</strain>
    </source>
</reference>
<organism evidence="1 2">
    <name type="scientific">Umbelopsis ramanniana AG</name>
    <dbReference type="NCBI Taxonomy" id="1314678"/>
    <lineage>
        <taxon>Eukaryota</taxon>
        <taxon>Fungi</taxon>
        <taxon>Fungi incertae sedis</taxon>
        <taxon>Mucoromycota</taxon>
        <taxon>Mucoromycotina</taxon>
        <taxon>Umbelopsidomycetes</taxon>
        <taxon>Umbelopsidales</taxon>
        <taxon>Umbelopsidaceae</taxon>
        <taxon>Umbelopsis</taxon>
    </lineage>
</organism>